<proteinExistence type="predicted"/>
<dbReference type="Proteomes" id="UP000756921">
    <property type="component" value="Unassembled WGS sequence"/>
</dbReference>
<gene>
    <name evidence="1" type="ORF">PMIN01_05520</name>
</gene>
<evidence type="ECO:0000313" key="1">
    <source>
        <dbReference type="EMBL" id="KAF9737741.1"/>
    </source>
</evidence>
<evidence type="ECO:0000313" key="2">
    <source>
        <dbReference type="Proteomes" id="UP000756921"/>
    </source>
</evidence>
<name>A0A9P6KTA8_9PLEO</name>
<organism evidence="1 2">
    <name type="scientific">Paraphaeosphaeria minitans</name>
    <dbReference type="NCBI Taxonomy" id="565426"/>
    <lineage>
        <taxon>Eukaryota</taxon>
        <taxon>Fungi</taxon>
        <taxon>Dikarya</taxon>
        <taxon>Ascomycota</taxon>
        <taxon>Pezizomycotina</taxon>
        <taxon>Dothideomycetes</taxon>
        <taxon>Pleosporomycetidae</taxon>
        <taxon>Pleosporales</taxon>
        <taxon>Massarineae</taxon>
        <taxon>Didymosphaeriaceae</taxon>
        <taxon>Paraphaeosphaeria</taxon>
    </lineage>
</organism>
<protein>
    <submittedName>
        <fullName evidence="1">Uncharacterized protein</fullName>
    </submittedName>
</protein>
<dbReference type="EMBL" id="WJXW01000004">
    <property type="protein sequence ID" value="KAF9737741.1"/>
    <property type="molecule type" value="Genomic_DNA"/>
</dbReference>
<dbReference type="OrthoDB" id="10465654at2759"/>
<dbReference type="AlphaFoldDB" id="A0A9P6KTA8"/>
<accession>A0A9P6KTA8</accession>
<sequence length="206" mass="23134">MSPDAHTRNMILYAQPENMDLSSSTEFCRGSETYLNTQRNRNSAGRIPSSSSMFSFSFSSPFSSDLAHASSDSPLPSSKQKKVRFAYPVVTAVFEHKPKPDEKRVRFAVPLTNIPLRSKEERVGLRLPGTCYDTNTGPICDDRSRHYNGMCVCDQIELEEYAESPDEDAEPATFRYHGPLFHDDDDGMFQQPAQDACEEAEYGLAI</sequence>
<reference evidence="1" key="1">
    <citation type="journal article" date="2020" name="Mol. Plant Microbe Interact.">
        <title>Genome Sequence of the Biocontrol Agent Coniothyrium minitans strain Conio (IMI 134523).</title>
        <authorList>
            <person name="Patel D."/>
            <person name="Shittu T.A."/>
            <person name="Baroncelli R."/>
            <person name="Muthumeenakshi S."/>
            <person name="Osborne T.H."/>
            <person name="Janganan T.K."/>
            <person name="Sreenivasaprasad S."/>
        </authorList>
    </citation>
    <scope>NUCLEOTIDE SEQUENCE</scope>
    <source>
        <strain evidence="1">Conio</strain>
    </source>
</reference>
<keyword evidence="2" id="KW-1185">Reference proteome</keyword>
<comment type="caution">
    <text evidence="1">The sequence shown here is derived from an EMBL/GenBank/DDBJ whole genome shotgun (WGS) entry which is preliminary data.</text>
</comment>